<protein>
    <recommendedName>
        <fullName evidence="3">Trimethylamine corrinoid protein 2</fullName>
    </recommendedName>
</protein>
<dbReference type="EMBL" id="CP035945">
    <property type="protein sequence ID" value="QBE96611.1"/>
    <property type="molecule type" value="Genomic_DNA"/>
</dbReference>
<accession>A0A4P6LVS9</accession>
<dbReference type="AlphaFoldDB" id="A0A4P6LVS9"/>
<gene>
    <name evidence="1" type="ORF">PMF13cell1_02158</name>
</gene>
<organism evidence="1 2">
    <name type="scientific">Blautia producta</name>
    <dbReference type="NCBI Taxonomy" id="33035"/>
    <lineage>
        <taxon>Bacteria</taxon>
        <taxon>Bacillati</taxon>
        <taxon>Bacillota</taxon>
        <taxon>Clostridia</taxon>
        <taxon>Lachnospirales</taxon>
        <taxon>Lachnospiraceae</taxon>
        <taxon>Blautia</taxon>
    </lineage>
</organism>
<evidence type="ECO:0000313" key="2">
    <source>
        <dbReference type="Proteomes" id="UP000289794"/>
    </source>
</evidence>
<evidence type="ECO:0000313" key="1">
    <source>
        <dbReference type="EMBL" id="QBE96611.1"/>
    </source>
</evidence>
<dbReference type="RefSeq" id="WP_130180709.1">
    <property type="nucleotide sequence ID" value="NZ_CP035945.1"/>
</dbReference>
<dbReference type="Proteomes" id="UP000289794">
    <property type="component" value="Chromosome"/>
</dbReference>
<sequence length="358" mass="41858">MRVDFDRIKERMTALWNHEILDRCCVSVIYEEPQKRQAIDAFPVGSEDRMRYWTDPEIVLQRNLSHMDNTYYAGDAFPLVSLNLGPAGHAGFVKNMKWSYEPSTIWFTPFMQDELNPERIIFDENSFLFQKTLEHARYFRDECRGEYLISMPDLAGNMDVLAALRGSQELLVDFLAEDEAVIRECLDRIQHMWEAGLEETYKIVEDCNHGGSTIGWLRTWAPGFHGQIQCDISVMFSNDIYEKYARRELEKQSRFLEYPLYHFDGMEQIRHLDTLLSVEKLRMIQWTSVVGQPSPLKFIDQLKKIQEKGKGLLLLLKPEEIEPAMEQLSSKGLFILAEAKSREEADRIVKIVEKNTRE</sequence>
<reference evidence="1 2" key="1">
    <citation type="submission" date="2019-01" db="EMBL/GenBank/DDBJ databases">
        <title>PMF-metabolizing Aryl O-demethylase.</title>
        <authorList>
            <person name="Kim M."/>
        </authorList>
    </citation>
    <scope>NUCLEOTIDE SEQUENCE [LARGE SCALE GENOMIC DNA]</scope>
    <source>
        <strain evidence="1 2">PMF1</strain>
    </source>
</reference>
<evidence type="ECO:0008006" key="3">
    <source>
        <dbReference type="Google" id="ProtNLM"/>
    </source>
</evidence>
<dbReference type="KEGG" id="bpro:PMF13cell1_02158"/>
<name>A0A4P6LVS9_9FIRM</name>
<dbReference type="Gene3D" id="3.20.20.210">
    <property type="match status" value="1"/>
</dbReference>
<dbReference type="InterPro" id="IPR038071">
    <property type="entry name" value="UROD/MetE-like_sf"/>
</dbReference>
<proteinExistence type="predicted"/>